<evidence type="ECO:0000313" key="6">
    <source>
        <dbReference type="Proteomes" id="UP000183447"/>
    </source>
</evidence>
<evidence type="ECO:0000256" key="3">
    <source>
        <dbReference type="ARBA" id="ARBA00023163"/>
    </source>
</evidence>
<name>A0A1K2HXE2_9HYPH</name>
<dbReference type="InterPro" id="IPR036390">
    <property type="entry name" value="WH_DNA-bd_sf"/>
</dbReference>
<dbReference type="InterPro" id="IPR008920">
    <property type="entry name" value="TF_FadR/GntR_C"/>
</dbReference>
<keyword evidence="2 5" id="KW-0238">DNA-binding</keyword>
<dbReference type="GO" id="GO:0003700">
    <property type="term" value="F:DNA-binding transcription factor activity"/>
    <property type="evidence" value="ECO:0007669"/>
    <property type="project" value="InterPro"/>
</dbReference>
<evidence type="ECO:0000256" key="1">
    <source>
        <dbReference type="ARBA" id="ARBA00023015"/>
    </source>
</evidence>
<dbReference type="EMBL" id="FPKU01000002">
    <property type="protein sequence ID" value="SFZ84240.1"/>
    <property type="molecule type" value="Genomic_DNA"/>
</dbReference>
<dbReference type="PANTHER" id="PTHR43537:SF44">
    <property type="entry name" value="GNTR FAMILY REGULATORY PROTEIN"/>
    <property type="match status" value="1"/>
</dbReference>
<dbReference type="InterPro" id="IPR000524">
    <property type="entry name" value="Tscrpt_reg_HTH_GntR"/>
</dbReference>
<dbReference type="PROSITE" id="PS50949">
    <property type="entry name" value="HTH_GNTR"/>
    <property type="match status" value="1"/>
</dbReference>
<proteinExistence type="predicted"/>
<dbReference type="SMART" id="SM00895">
    <property type="entry name" value="FCD"/>
    <property type="match status" value="1"/>
</dbReference>
<dbReference type="AlphaFoldDB" id="A0A1K2HXE2"/>
<dbReference type="SUPFAM" id="SSF48008">
    <property type="entry name" value="GntR ligand-binding domain-like"/>
    <property type="match status" value="1"/>
</dbReference>
<evidence type="ECO:0000256" key="2">
    <source>
        <dbReference type="ARBA" id="ARBA00023125"/>
    </source>
</evidence>
<reference evidence="5 6" key="1">
    <citation type="submission" date="2016-11" db="EMBL/GenBank/DDBJ databases">
        <authorList>
            <person name="Jaros S."/>
            <person name="Januszkiewicz K."/>
            <person name="Wedrychowicz H."/>
        </authorList>
    </citation>
    <scope>NUCLEOTIDE SEQUENCE [LARGE SCALE GENOMIC DNA]</scope>
    <source>
        <strain evidence="5 6">ATCC 23634</strain>
    </source>
</reference>
<evidence type="ECO:0000259" key="4">
    <source>
        <dbReference type="PROSITE" id="PS50949"/>
    </source>
</evidence>
<dbReference type="GO" id="GO:0003677">
    <property type="term" value="F:DNA binding"/>
    <property type="evidence" value="ECO:0007669"/>
    <property type="project" value="UniProtKB-KW"/>
</dbReference>
<accession>A0A1K2HXE2</accession>
<dbReference type="SMART" id="SM00345">
    <property type="entry name" value="HTH_GNTR"/>
    <property type="match status" value="1"/>
</dbReference>
<keyword evidence="1" id="KW-0805">Transcription regulation</keyword>
<dbReference type="PANTHER" id="PTHR43537">
    <property type="entry name" value="TRANSCRIPTIONAL REGULATOR, GNTR FAMILY"/>
    <property type="match status" value="1"/>
</dbReference>
<dbReference type="Gene3D" id="1.20.120.530">
    <property type="entry name" value="GntR ligand-binding domain-like"/>
    <property type="match status" value="1"/>
</dbReference>
<dbReference type="RefSeq" id="WP_072341958.1">
    <property type="nucleotide sequence ID" value="NZ_FPKU01000002.1"/>
</dbReference>
<dbReference type="Pfam" id="PF07729">
    <property type="entry name" value="FCD"/>
    <property type="match status" value="1"/>
</dbReference>
<dbReference type="OrthoDB" id="9809707at2"/>
<organism evidence="5 6">
    <name type="scientific">Devosia enhydra</name>
    <dbReference type="NCBI Taxonomy" id="665118"/>
    <lineage>
        <taxon>Bacteria</taxon>
        <taxon>Pseudomonadati</taxon>
        <taxon>Pseudomonadota</taxon>
        <taxon>Alphaproteobacteria</taxon>
        <taxon>Hyphomicrobiales</taxon>
        <taxon>Devosiaceae</taxon>
        <taxon>Devosia</taxon>
    </lineage>
</organism>
<dbReference type="SUPFAM" id="SSF46785">
    <property type="entry name" value="Winged helix' DNA-binding domain"/>
    <property type="match status" value="1"/>
</dbReference>
<dbReference type="PRINTS" id="PR00035">
    <property type="entry name" value="HTHGNTR"/>
</dbReference>
<dbReference type="CDD" id="cd07377">
    <property type="entry name" value="WHTH_GntR"/>
    <property type="match status" value="1"/>
</dbReference>
<dbReference type="Pfam" id="PF00392">
    <property type="entry name" value="GntR"/>
    <property type="match status" value="1"/>
</dbReference>
<dbReference type="Gene3D" id="1.10.10.10">
    <property type="entry name" value="Winged helix-like DNA-binding domain superfamily/Winged helix DNA-binding domain"/>
    <property type="match status" value="1"/>
</dbReference>
<dbReference type="InterPro" id="IPR011711">
    <property type="entry name" value="GntR_C"/>
</dbReference>
<feature type="domain" description="HTH gntR-type" evidence="4">
    <location>
        <begin position="15"/>
        <end position="83"/>
    </location>
</feature>
<protein>
    <submittedName>
        <fullName evidence="5">DNA-binding transcriptional regulator, FadR family</fullName>
    </submittedName>
</protein>
<sequence>MAEVGQSRSRASPRPKLALKVAEDLRAQLLAGDPPAGSKLPTEIELTARFGVSRTVIREAIAALAADGFVEPRQGAGVFVLDRATLTFNSMTAEIGNRISHAINVLEVRMGIEIESAGLAAQRRNGAQEAAIQEAFFEFDRLLSLNLATGRTDFEFHRAIAAATNNPFYLEVLDALGERAIPCDITSPWGTESILSREYQEGLQVEHLAILRAISAGDADAARASMRHHLSASQQRYRARLYGRQQSYSAARAEPVR</sequence>
<keyword evidence="6" id="KW-1185">Reference proteome</keyword>
<dbReference type="STRING" id="665118.SAMN02983003_1899"/>
<keyword evidence="3" id="KW-0804">Transcription</keyword>
<dbReference type="Proteomes" id="UP000183447">
    <property type="component" value="Unassembled WGS sequence"/>
</dbReference>
<gene>
    <name evidence="5" type="ORF">SAMN02983003_1899</name>
</gene>
<evidence type="ECO:0000313" key="5">
    <source>
        <dbReference type="EMBL" id="SFZ84240.1"/>
    </source>
</evidence>
<dbReference type="InterPro" id="IPR036388">
    <property type="entry name" value="WH-like_DNA-bd_sf"/>
</dbReference>